<proteinExistence type="inferred from homology"/>
<dbReference type="RefSeq" id="WP_279834889.1">
    <property type="nucleotide sequence ID" value="NZ_JARVWT010000006.1"/>
</dbReference>
<evidence type="ECO:0000259" key="3">
    <source>
        <dbReference type="Pfam" id="PF17482"/>
    </source>
</evidence>
<organism evidence="4 5">
    <name type="scientific">Paenibacillus polymyxa</name>
    <name type="common">Bacillus polymyxa</name>
    <dbReference type="NCBI Taxonomy" id="1406"/>
    <lineage>
        <taxon>Bacteria</taxon>
        <taxon>Bacillati</taxon>
        <taxon>Bacillota</taxon>
        <taxon>Bacilli</taxon>
        <taxon>Bacillales</taxon>
        <taxon>Paenibacillaceae</taxon>
        <taxon>Paenibacillus</taxon>
    </lineage>
</organism>
<accession>A0AAP4EAF7</accession>
<sequence>MPKTPVAEDYIAMRDAYDAREFNVFVFDGEFNVDEQALTKTWTVRNRTEGKHFISVIGGDAATDADPTLGNARSVLNADNYIVNLISGVVVGSKTYHSSAFAPWVAGLIAGTAINRSTTYAQVPADDVTRRLTKTEFDAALTAGSFVFVNDGTKVKVKQGLVTSKQKVRNMRARQAISTDITKTAEDNYIGKLNNNADGQATLMVAIKAYLERLEISGVLSGPAVGLDPNFPSVGDQVFLAISYVEVDSMERILITVNV</sequence>
<dbReference type="Gene3D" id="3.30.1370.220">
    <property type="match status" value="1"/>
</dbReference>
<comment type="caution">
    <text evidence="4">The sequence shown here is derived from an EMBL/GenBank/DDBJ whole genome shotgun (WGS) entry which is preliminary data.</text>
</comment>
<evidence type="ECO:0000313" key="4">
    <source>
        <dbReference type="EMBL" id="MDH2332507.1"/>
    </source>
</evidence>
<dbReference type="Pfam" id="PF04984">
    <property type="entry name" value="Phage_sheath_1"/>
    <property type="match status" value="1"/>
</dbReference>
<dbReference type="InterPro" id="IPR035089">
    <property type="entry name" value="Phage_sheath_subtilisin"/>
</dbReference>
<reference evidence="4" key="1">
    <citation type="submission" date="2023-04" db="EMBL/GenBank/DDBJ databases">
        <title>Uncovering the Secrets of Slow-Growing Bacteria in Tropical Savanna Soil through Cultivation and Genomic Analysis.</title>
        <authorList>
            <person name="Goncalves O.S."/>
            <person name="Santana M.F."/>
        </authorList>
    </citation>
    <scope>NUCLEOTIDE SEQUENCE</scope>
    <source>
        <strain evidence="4">ANTI</strain>
    </source>
</reference>
<dbReference type="Gene3D" id="3.30.360.90">
    <property type="match status" value="1"/>
</dbReference>
<protein>
    <submittedName>
        <fullName evidence="4">Phage tail sheath subtilisin-like domain-containing protein</fullName>
    </submittedName>
</protein>
<feature type="domain" description="Tail sheath protein C-terminal" evidence="3">
    <location>
        <begin position="166"/>
        <end position="259"/>
    </location>
</feature>
<evidence type="ECO:0000256" key="1">
    <source>
        <dbReference type="ARBA" id="ARBA00008005"/>
    </source>
</evidence>
<comment type="similarity">
    <text evidence="1">Belongs to the myoviridae tail sheath protein family.</text>
</comment>
<gene>
    <name evidence="4" type="ORF">QDS18_16730</name>
</gene>
<feature type="domain" description="Tail sheath protein subtilisin-like" evidence="2">
    <location>
        <begin position="7"/>
        <end position="158"/>
    </location>
</feature>
<dbReference type="Pfam" id="PF17482">
    <property type="entry name" value="Phage_sheath_1C"/>
    <property type="match status" value="1"/>
</dbReference>
<dbReference type="AlphaFoldDB" id="A0AAP4EAF7"/>
<dbReference type="EMBL" id="JARVWT010000006">
    <property type="protein sequence ID" value="MDH2332507.1"/>
    <property type="molecule type" value="Genomic_DNA"/>
</dbReference>
<evidence type="ECO:0000259" key="2">
    <source>
        <dbReference type="Pfam" id="PF04984"/>
    </source>
</evidence>
<dbReference type="Proteomes" id="UP001229409">
    <property type="component" value="Unassembled WGS sequence"/>
</dbReference>
<name>A0AAP4EAF7_PAEPO</name>
<dbReference type="Gene3D" id="3.40.50.11790">
    <property type="match status" value="1"/>
</dbReference>
<dbReference type="InterPro" id="IPR020287">
    <property type="entry name" value="Tail_sheath_C"/>
</dbReference>
<evidence type="ECO:0000313" key="5">
    <source>
        <dbReference type="Proteomes" id="UP001229409"/>
    </source>
</evidence>